<evidence type="ECO:0000256" key="5">
    <source>
        <dbReference type="PROSITE-ProRule" id="PRU10015"/>
    </source>
</evidence>
<evidence type="ECO:0000256" key="6">
    <source>
        <dbReference type="SAM" id="MobiDB-lite"/>
    </source>
</evidence>
<dbReference type="CDD" id="cd02440">
    <property type="entry name" value="AdoMet_MTases"/>
    <property type="match status" value="1"/>
</dbReference>
<dbReference type="KEGG" id="fro:AALO17_16250"/>
<evidence type="ECO:0000256" key="3">
    <source>
        <dbReference type="ARBA" id="ARBA00022691"/>
    </source>
</evidence>
<dbReference type="GO" id="GO:0070475">
    <property type="term" value="P:rRNA base methylation"/>
    <property type="evidence" value="ECO:0007669"/>
    <property type="project" value="TreeGrafter"/>
</dbReference>
<proteinExistence type="inferred from homology"/>
<dbReference type="SUPFAM" id="SSF53335">
    <property type="entry name" value="S-adenosyl-L-methionine-dependent methyltransferases"/>
    <property type="match status" value="1"/>
</dbReference>
<comment type="similarity">
    <text evidence="4">Belongs to the class I-like SAM-binding methyltransferase superfamily. RNA M5U methyltransferase family.</text>
</comment>
<dbReference type="Proteomes" id="UP000069771">
    <property type="component" value="Chromosome"/>
</dbReference>
<dbReference type="FunFam" id="3.40.50.150:FF:000009">
    <property type="entry name" value="23S rRNA (Uracil(1939)-C(5))-methyltransferase RlmD"/>
    <property type="match status" value="1"/>
</dbReference>
<dbReference type="PANTHER" id="PTHR11061:SF30">
    <property type="entry name" value="TRNA (URACIL(54)-C(5))-METHYLTRANSFERASE"/>
    <property type="match status" value="1"/>
</dbReference>
<feature type="active site" evidence="5">
    <location>
        <position position="372"/>
    </location>
</feature>
<dbReference type="EMBL" id="CP011391">
    <property type="protein sequence ID" value="AMK54759.1"/>
    <property type="molecule type" value="Genomic_DNA"/>
</dbReference>
<keyword evidence="1 4" id="KW-0489">Methyltransferase</keyword>
<keyword evidence="2 4" id="KW-0808">Transferase</keyword>
<evidence type="ECO:0000256" key="2">
    <source>
        <dbReference type="ARBA" id="ARBA00022679"/>
    </source>
</evidence>
<dbReference type="GO" id="GO:0070041">
    <property type="term" value="F:rRNA (uridine-C5-)-methyltransferase activity"/>
    <property type="evidence" value="ECO:0007669"/>
    <property type="project" value="TreeGrafter"/>
</dbReference>
<protein>
    <submittedName>
        <fullName evidence="7">23S rRNA (Uracil-5-)-methyltransferase RumA</fullName>
    </submittedName>
</protein>
<feature type="binding site" evidence="4">
    <location>
        <position position="297"/>
    </location>
    <ligand>
        <name>S-adenosyl-L-methionine</name>
        <dbReference type="ChEBI" id="CHEBI:59789"/>
    </ligand>
</feature>
<evidence type="ECO:0000313" key="8">
    <source>
        <dbReference type="Proteomes" id="UP000069771"/>
    </source>
</evidence>
<sequence>MKSAAVPGSCMLSASIGLLTGVAERTMRKQRCHPMRCNVQKLCGGCSLLSVPSVKQAKLKQEQVTDIMKNANLSVKVEPVIMAQSAIGYRNKVIVGFAKDKDKKIYSGLYAPKSHRVINTSGCAMHPQLLNEIIDFITKTVSGMKYELYNEHTGTGILRHVLLRWAKETGEVMVVLVTSSKQLPGRRNFVNALVKEFPQVKTVIQNINPRDTSVVLQDESIVLYGNGMITDELCGLKISFTASAFYQIHHDQCEKLYGLAKQLLDLQPADKVLDTYCGVGTIGLTLADACSEVTGVEINKDAVKNAIYNARQNGIRNARFVAMDSTQFMLEARKFHSSFDAIVLDPPRAGTTEAFIEAACGLKPKKILYISCDPRTQARDLVKFKRFGYLTDTIYPVDMFPNTDHIETVCLLTYRGIKKGKYPSKKSAVAGRPARPVKGHGRPGGFSGMKPGRRPGKGGTPKLDREED</sequence>
<dbReference type="FunFam" id="2.40.50.1070:FF:000003">
    <property type="entry name" value="23S rRNA (Uracil-5-)-methyltransferase RumA"/>
    <property type="match status" value="1"/>
</dbReference>
<feature type="region of interest" description="Disordered" evidence="6">
    <location>
        <begin position="423"/>
        <end position="468"/>
    </location>
</feature>
<dbReference type="PROSITE" id="PS01230">
    <property type="entry name" value="TRMA_1"/>
    <property type="match status" value="1"/>
</dbReference>
<dbReference type="Pfam" id="PF05958">
    <property type="entry name" value="tRNA_U5-meth_tr"/>
    <property type="match status" value="1"/>
</dbReference>
<dbReference type="AlphaFoldDB" id="A0A140DVT2"/>
<keyword evidence="8" id="KW-1185">Reference proteome</keyword>
<feature type="binding site" evidence="4">
    <location>
        <position position="345"/>
    </location>
    <ligand>
        <name>S-adenosyl-L-methionine</name>
        <dbReference type="ChEBI" id="CHEBI:59789"/>
    </ligand>
</feature>
<dbReference type="PANTHER" id="PTHR11061">
    <property type="entry name" value="RNA M5U METHYLTRANSFERASE"/>
    <property type="match status" value="1"/>
</dbReference>
<feature type="binding site" evidence="4">
    <location>
        <position position="247"/>
    </location>
    <ligand>
        <name>S-adenosyl-L-methionine</name>
        <dbReference type="ChEBI" id="CHEBI:59789"/>
    </ligand>
</feature>
<dbReference type="STRING" id="1702221.AALO17_16250"/>
<feature type="active site" description="Nucleophile" evidence="4">
    <location>
        <position position="372"/>
    </location>
</feature>
<dbReference type="InterPro" id="IPR030390">
    <property type="entry name" value="MeTrfase_TrmA_AS"/>
</dbReference>
<accession>A0A140DVT2</accession>
<gene>
    <name evidence="7" type="ORF">AALO17_16250</name>
</gene>
<keyword evidence="3 4" id="KW-0949">S-adenosyl-L-methionine</keyword>
<reference evidence="7 8" key="1">
    <citation type="journal article" date="2016" name="Gut Pathog.">
        <title>Whole genome sequencing of "Faecalibaculum rodentium" ALO17, isolated from C57BL/6J laboratory mouse feces.</title>
        <authorList>
            <person name="Lim S."/>
            <person name="Chang D.H."/>
            <person name="Ahn S."/>
            <person name="Kim B.C."/>
        </authorList>
    </citation>
    <scope>NUCLEOTIDE SEQUENCE [LARGE SCALE GENOMIC DNA]</scope>
    <source>
        <strain evidence="7 8">Alo17</strain>
    </source>
</reference>
<dbReference type="Gene3D" id="3.40.50.150">
    <property type="entry name" value="Vaccinia Virus protein VP39"/>
    <property type="match status" value="1"/>
</dbReference>
<dbReference type="Gene3D" id="2.40.50.1070">
    <property type="match status" value="1"/>
</dbReference>
<name>A0A140DVT2_9FIRM</name>
<evidence type="ECO:0000256" key="1">
    <source>
        <dbReference type="ARBA" id="ARBA00022603"/>
    </source>
</evidence>
<dbReference type="PROSITE" id="PS51687">
    <property type="entry name" value="SAM_MT_RNA_M5U"/>
    <property type="match status" value="1"/>
</dbReference>
<dbReference type="InterPro" id="IPR029063">
    <property type="entry name" value="SAM-dependent_MTases_sf"/>
</dbReference>
<evidence type="ECO:0000256" key="4">
    <source>
        <dbReference type="PROSITE-ProRule" id="PRU01024"/>
    </source>
</evidence>
<feature type="binding site" evidence="4">
    <location>
        <position position="276"/>
    </location>
    <ligand>
        <name>S-adenosyl-L-methionine</name>
        <dbReference type="ChEBI" id="CHEBI:59789"/>
    </ligand>
</feature>
<evidence type="ECO:0000313" key="7">
    <source>
        <dbReference type="EMBL" id="AMK54759.1"/>
    </source>
</evidence>
<dbReference type="InterPro" id="IPR010280">
    <property type="entry name" value="U5_MeTrfase_fam"/>
</dbReference>
<dbReference type="NCBIfam" id="TIGR00479">
    <property type="entry name" value="rumA"/>
    <property type="match status" value="1"/>
</dbReference>
<organism evidence="7 8">
    <name type="scientific">Faecalibaculum rodentium</name>
    <dbReference type="NCBI Taxonomy" id="1702221"/>
    <lineage>
        <taxon>Bacteria</taxon>
        <taxon>Bacillati</taxon>
        <taxon>Bacillota</taxon>
        <taxon>Erysipelotrichia</taxon>
        <taxon>Erysipelotrichales</taxon>
        <taxon>Erysipelotrichaceae</taxon>
        <taxon>Faecalibaculum</taxon>
    </lineage>
</organism>